<dbReference type="OrthoDB" id="5460798at2"/>
<dbReference type="Pfam" id="PF01219">
    <property type="entry name" value="DAGK_prokar"/>
    <property type="match status" value="1"/>
</dbReference>
<dbReference type="Gene3D" id="1.10.287.3610">
    <property type="match status" value="1"/>
</dbReference>
<feature type="transmembrane region" description="Helical" evidence="20">
    <location>
        <begin position="84"/>
        <end position="103"/>
    </location>
</feature>
<reference evidence="22 23" key="2">
    <citation type="journal article" date="2012" name="BMC Genomics">
        <title>Comparative genomic analysis of Geobacter sulfurreducens KN400, a strain with enhanced capacity for extracellular electron transfer and electricity production.</title>
        <authorList>
            <person name="Butler J.E."/>
            <person name="Young N.D."/>
            <person name="Aklujkar M."/>
            <person name="Lovley D.R."/>
        </authorList>
    </citation>
    <scope>NUCLEOTIDE SEQUENCE [LARGE SCALE GENOMIC DNA]</scope>
    <source>
        <strain evidence="23">ATCC 51573 / DSM 12127 / PCA</strain>
    </source>
</reference>
<evidence type="ECO:0000256" key="6">
    <source>
        <dbReference type="ARBA" id="ARBA00022692"/>
    </source>
</evidence>
<feature type="binding site" evidence="17">
    <location>
        <begin position="122"/>
        <end position="123"/>
    </location>
    <ligand>
        <name>ATP</name>
        <dbReference type="ChEBI" id="CHEBI:30616"/>
    </ligand>
</feature>
<feature type="transmembrane region" description="Helical" evidence="20">
    <location>
        <begin position="61"/>
        <end position="78"/>
    </location>
</feature>
<dbReference type="PROSITE" id="PS01069">
    <property type="entry name" value="DAGK_PROKAR"/>
    <property type="match status" value="1"/>
</dbReference>
<dbReference type="InterPro" id="IPR000829">
    <property type="entry name" value="DAGK"/>
</dbReference>
<keyword evidence="13" id="KW-0594">Phospholipid biosynthesis</keyword>
<dbReference type="EMBL" id="AE017180">
    <property type="protein sequence ID" value="AAR35659.1"/>
    <property type="molecule type" value="Genomic_DNA"/>
</dbReference>
<dbReference type="GO" id="GO:0046872">
    <property type="term" value="F:metal ion binding"/>
    <property type="evidence" value="ECO:0007669"/>
    <property type="project" value="UniProtKB-KW"/>
</dbReference>
<evidence type="ECO:0000256" key="18">
    <source>
        <dbReference type="PIRSR" id="PIRSR600829-4"/>
    </source>
</evidence>
<evidence type="ECO:0000313" key="22">
    <source>
        <dbReference type="EMBL" id="AAR35659.1"/>
    </source>
</evidence>
<feature type="binding site" evidence="16">
    <location>
        <position position="37"/>
    </location>
    <ligand>
        <name>substrate</name>
    </ligand>
</feature>
<feature type="region of interest" description="Disordered" evidence="19">
    <location>
        <begin position="1"/>
        <end position="35"/>
    </location>
</feature>
<evidence type="ECO:0000256" key="15">
    <source>
        <dbReference type="PIRSR" id="PIRSR600829-1"/>
    </source>
</evidence>
<dbReference type="eggNOG" id="COG0671">
    <property type="taxonomic scope" value="Bacteria"/>
</dbReference>
<feature type="transmembrane region" description="Helical" evidence="20">
    <location>
        <begin position="156"/>
        <end position="181"/>
    </location>
</feature>
<feature type="binding site" evidence="16">
    <location>
        <position position="97"/>
    </location>
    <ligand>
        <name>substrate</name>
    </ligand>
</feature>
<keyword evidence="5" id="KW-0808">Transferase</keyword>
<proteinExistence type="inferred from homology"/>
<evidence type="ECO:0000256" key="20">
    <source>
        <dbReference type="SAM" id="Phobius"/>
    </source>
</evidence>
<dbReference type="PANTHER" id="PTHR34299">
    <property type="entry name" value="DIACYLGLYCEROL KINASE"/>
    <property type="match status" value="1"/>
</dbReference>
<evidence type="ECO:0000256" key="5">
    <source>
        <dbReference type="ARBA" id="ARBA00022679"/>
    </source>
</evidence>
<evidence type="ECO:0000256" key="19">
    <source>
        <dbReference type="SAM" id="MobiDB-lite"/>
    </source>
</evidence>
<evidence type="ECO:0000256" key="17">
    <source>
        <dbReference type="PIRSR" id="PIRSR600829-3"/>
    </source>
</evidence>
<comment type="subcellular location">
    <subcellularLocation>
        <location evidence="1">Cell membrane</location>
        <topology evidence="1">Multi-pass membrane protein</topology>
    </subcellularLocation>
</comment>
<feature type="transmembrane region" description="Helical" evidence="20">
    <location>
        <begin position="218"/>
        <end position="237"/>
    </location>
</feature>
<feature type="active site" description="Proton acceptor" evidence="15">
    <location>
        <position position="97"/>
    </location>
</feature>
<protein>
    <submittedName>
        <fullName evidence="22">Diacylglycerol kinase-like protein</fullName>
    </submittedName>
</protein>
<evidence type="ECO:0000256" key="2">
    <source>
        <dbReference type="ARBA" id="ARBA00005967"/>
    </source>
</evidence>
<keyword evidence="14" id="KW-1208">Phospholipid metabolism</keyword>
<evidence type="ECO:0000256" key="14">
    <source>
        <dbReference type="ARBA" id="ARBA00023264"/>
    </source>
</evidence>
<feature type="binding site" evidence="18">
    <location>
        <position position="104"/>
    </location>
    <ligand>
        <name>a divalent metal cation</name>
        <dbReference type="ChEBI" id="CHEBI:60240"/>
    </ligand>
</feature>
<keyword evidence="12 20" id="KW-0472">Membrane</keyword>
<evidence type="ECO:0000256" key="4">
    <source>
        <dbReference type="ARBA" id="ARBA00022516"/>
    </source>
</evidence>
<evidence type="ECO:0000256" key="8">
    <source>
        <dbReference type="ARBA" id="ARBA00022777"/>
    </source>
</evidence>
<evidence type="ECO:0000256" key="12">
    <source>
        <dbReference type="ARBA" id="ARBA00023136"/>
    </source>
</evidence>
<dbReference type="EnsemblBacteria" id="AAR35659">
    <property type="protein sequence ID" value="AAR35659"/>
    <property type="gene ID" value="GSU2283"/>
</dbReference>
<evidence type="ECO:0000256" key="1">
    <source>
        <dbReference type="ARBA" id="ARBA00004651"/>
    </source>
</evidence>
<reference evidence="22 23" key="1">
    <citation type="journal article" date="2003" name="Science">
        <title>Genome of Geobacter sulfurreducens: metal reduction in subsurface environments.</title>
        <authorList>
            <person name="Methe B.A."/>
            <person name="Nelson K.E."/>
            <person name="Eisen J.A."/>
            <person name="Paulsen I.T."/>
            <person name="Nelson W."/>
            <person name="Heidelberg J.F."/>
            <person name="Wu D."/>
            <person name="Wu M."/>
            <person name="Ward N."/>
            <person name="Beanan M.J."/>
            <person name="Dodson R.J."/>
            <person name="Madupu R."/>
            <person name="Brinkac L.M."/>
            <person name="Daugherty S.C."/>
            <person name="DeBoy R.T."/>
            <person name="Durkin A.S."/>
            <person name="Gwinn M."/>
            <person name="Kolonay J.F."/>
            <person name="Sullivan S.A."/>
            <person name="Haft D.H."/>
            <person name="Selengut J."/>
            <person name="Davidsen T.M."/>
            <person name="Zafar N."/>
            <person name="White O."/>
            <person name="Tran B."/>
            <person name="Romero C."/>
            <person name="Forberger H.A."/>
            <person name="Weidman J."/>
            <person name="Khouri H."/>
            <person name="Feldblyum T.V."/>
            <person name="Utterback T.R."/>
            <person name="Van Aken S.E."/>
            <person name="Lovley D.R."/>
            <person name="Fraser C.M."/>
        </authorList>
    </citation>
    <scope>NUCLEOTIDE SEQUENCE [LARGE SCALE GENOMIC DNA]</scope>
    <source>
        <strain evidence="23">ATCC 51573 / DSM 12127 / PCA</strain>
    </source>
</reference>
<dbReference type="SMART" id="SM00014">
    <property type="entry name" value="acidPPc"/>
    <property type="match status" value="1"/>
</dbReference>
<accession>Q74AR9</accession>
<dbReference type="InterPro" id="IPR036945">
    <property type="entry name" value="DAGK_sf"/>
</dbReference>
<dbReference type="PANTHER" id="PTHR34299:SF1">
    <property type="entry name" value="DIACYLGLYCEROL KINASE"/>
    <property type="match status" value="1"/>
</dbReference>
<comment type="cofactor">
    <cofactor evidence="18">
        <name>Mg(2+)</name>
        <dbReference type="ChEBI" id="CHEBI:18420"/>
    </cofactor>
    <text evidence="18">Mn(2+), Zn(2+), Cd(2+) and Co(2+) support activity to lesser extents.</text>
</comment>
<keyword evidence="18" id="KW-0479">Metal-binding</keyword>
<feature type="binding site" evidence="17">
    <location>
        <position position="37"/>
    </location>
    <ligand>
        <name>ATP</name>
        <dbReference type="ChEBI" id="CHEBI:30616"/>
    </ligand>
</feature>
<feature type="binding site" evidence="17">
    <location>
        <position position="104"/>
    </location>
    <ligand>
        <name>ATP</name>
        <dbReference type="ChEBI" id="CHEBI:30616"/>
    </ligand>
</feature>
<dbReference type="CDD" id="cd14266">
    <property type="entry name" value="UDPK_IM_PAP2_like"/>
    <property type="match status" value="1"/>
</dbReference>
<dbReference type="PATRIC" id="fig|243231.5.peg.2316"/>
<sequence length="267" mass="28050">MRSSPSSRTADLSSSGQWKDGSPQEERAPGAPLKPSRFIDSANCAIEGILWASRTQPHMRYHFLAALGLLVAVLFLRVTPLEFTLLAVSVAFVLFAELMNTAVEAVVDLVSPGYHPLAKIAKDVAAGGVLTAAIGAAVMGYLILSKYIFPIYKEALAMIGTPTEMGTVVALLVVVIVVVILKSLSGRGTPLEGGLPSGHAAVAFGIATVVSLSTQDPLISILTIALAVMVSHSRLLLNIHTMREVVLGAITGTAISALVLTLFRILK</sequence>
<evidence type="ECO:0000256" key="13">
    <source>
        <dbReference type="ARBA" id="ARBA00023209"/>
    </source>
</evidence>
<name>Q74AR9_GEOSL</name>
<dbReference type="eggNOG" id="COG0818">
    <property type="taxonomic scope" value="Bacteria"/>
</dbReference>
<evidence type="ECO:0000259" key="21">
    <source>
        <dbReference type="SMART" id="SM00014"/>
    </source>
</evidence>
<dbReference type="CDD" id="cd03383">
    <property type="entry name" value="PAP2_diacylglycerolkinase"/>
    <property type="match status" value="1"/>
</dbReference>
<dbReference type="GO" id="GO:0008654">
    <property type="term" value="P:phospholipid biosynthetic process"/>
    <property type="evidence" value="ECO:0007669"/>
    <property type="project" value="UniProtKB-KW"/>
</dbReference>
<keyword evidence="6 20" id="KW-0812">Transmembrane</keyword>
<dbReference type="Pfam" id="PF01569">
    <property type="entry name" value="PAP2"/>
    <property type="match status" value="1"/>
</dbReference>
<evidence type="ECO:0000256" key="10">
    <source>
        <dbReference type="ARBA" id="ARBA00022989"/>
    </source>
</evidence>
<dbReference type="InterPro" id="IPR000326">
    <property type="entry name" value="PAP2/HPO"/>
</dbReference>
<dbReference type="Proteomes" id="UP000000577">
    <property type="component" value="Chromosome"/>
</dbReference>
<keyword evidence="4" id="KW-0444">Lipid biosynthesis</keyword>
<keyword evidence="8" id="KW-0418">Kinase</keyword>
<dbReference type="SUPFAM" id="SSF48317">
    <property type="entry name" value="Acid phosphatase/Vanadium-dependent haloperoxidase"/>
    <property type="match status" value="1"/>
</dbReference>
<feature type="domain" description="Phosphatidic acid phosphatase type 2/haloperoxidase" evidence="21">
    <location>
        <begin position="129"/>
        <end position="260"/>
    </location>
</feature>
<keyword evidence="18" id="KW-0460">Magnesium</keyword>
<dbReference type="GO" id="GO:0001727">
    <property type="term" value="F:lipid kinase activity"/>
    <property type="evidence" value="ECO:0000318"/>
    <property type="project" value="GO_Central"/>
</dbReference>
<dbReference type="HOGENOM" id="CLU_101368_0_0_7"/>
<dbReference type="GO" id="GO:0005524">
    <property type="term" value="F:ATP binding"/>
    <property type="evidence" value="ECO:0007669"/>
    <property type="project" value="UniProtKB-KW"/>
</dbReference>
<evidence type="ECO:0000256" key="9">
    <source>
        <dbReference type="ARBA" id="ARBA00022840"/>
    </source>
</evidence>
<evidence type="ECO:0000256" key="16">
    <source>
        <dbReference type="PIRSR" id="PIRSR600829-2"/>
    </source>
</evidence>
<dbReference type="SMR" id="Q74AR9"/>
<gene>
    <name evidence="22" type="ordered locus">GSU2283</name>
</gene>
<evidence type="ECO:0000313" key="23">
    <source>
        <dbReference type="Proteomes" id="UP000000577"/>
    </source>
</evidence>
<keyword evidence="23" id="KW-1185">Reference proteome</keyword>
<dbReference type="InParanoid" id="Q74AR9"/>
<comment type="similarity">
    <text evidence="2">Belongs to the bacterial diacylglycerol kinase family.</text>
</comment>
<keyword evidence="3" id="KW-1003">Cell membrane</keyword>
<feature type="compositionally biased region" description="Polar residues" evidence="19">
    <location>
        <begin position="1"/>
        <end position="17"/>
    </location>
</feature>
<dbReference type="AlphaFoldDB" id="Q74AR9"/>
<feature type="transmembrane region" description="Helical" evidence="20">
    <location>
        <begin position="124"/>
        <end position="144"/>
    </location>
</feature>
<organism evidence="22 23">
    <name type="scientific">Geobacter sulfurreducens (strain ATCC 51573 / DSM 12127 / PCA)</name>
    <dbReference type="NCBI Taxonomy" id="243231"/>
    <lineage>
        <taxon>Bacteria</taxon>
        <taxon>Pseudomonadati</taxon>
        <taxon>Thermodesulfobacteriota</taxon>
        <taxon>Desulfuromonadia</taxon>
        <taxon>Geobacterales</taxon>
        <taxon>Geobacteraceae</taxon>
        <taxon>Geobacter</taxon>
    </lineage>
</organism>
<dbReference type="KEGG" id="gsu:GSU2283"/>
<evidence type="ECO:0000256" key="3">
    <source>
        <dbReference type="ARBA" id="ARBA00022475"/>
    </source>
</evidence>
<feature type="transmembrane region" description="Helical" evidence="20">
    <location>
        <begin position="244"/>
        <end position="266"/>
    </location>
</feature>
<evidence type="ECO:0000256" key="11">
    <source>
        <dbReference type="ARBA" id="ARBA00023098"/>
    </source>
</evidence>
<dbReference type="Gene3D" id="1.20.144.10">
    <property type="entry name" value="Phosphatidic acid phosphatase type 2/haloperoxidase"/>
    <property type="match status" value="1"/>
</dbReference>
<evidence type="ECO:0000256" key="7">
    <source>
        <dbReference type="ARBA" id="ARBA00022741"/>
    </source>
</evidence>
<keyword evidence="10 20" id="KW-1133">Transmembrane helix</keyword>
<keyword evidence="11" id="KW-0443">Lipid metabolism</keyword>
<keyword evidence="9 17" id="KW-0067">ATP-binding</keyword>
<dbReference type="STRING" id="243231.GSU2283"/>
<dbReference type="GO" id="GO:0005886">
    <property type="term" value="C:plasma membrane"/>
    <property type="evidence" value="ECO:0000318"/>
    <property type="project" value="GO_Central"/>
</dbReference>
<dbReference type="InterPro" id="IPR036938">
    <property type="entry name" value="PAP2/HPO_sf"/>
</dbReference>
<keyword evidence="7 17" id="KW-0547">Nucleotide-binding</keyword>